<feature type="compositionally biased region" description="Basic and acidic residues" evidence="1">
    <location>
        <begin position="45"/>
        <end position="60"/>
    </location>
</feature>
<comment type="caution">
    <text evidence="3">The sequence shown here is derived from an EMBL/GenBank/DDBJ whole genome shotgun (WGS) entry which is preliminary data.</text>
</comment>
<protein>
    <submittedName>
        <fullName evidence="3">Uncharacterized protein</fullName>
    </submittedName>
</protein>
<dbReference type="OrthoDB" id="3647439at2759"/>
<feature type="compositionally biased region" description="Basic and acidic residues" evidence="1">
    <location>
        <begin position="81"/>
        <end position="91"/>
    </location>
</feature>
<reference evidence="3 4" key="1">
    <citation type="submission" date="2015-07" db="EMBL/GenBank/DDBJ databases">
        <title>Comparative genomics of the Sigatoka disease complex on banana suggests a link between parallel evolutionary changes in Pseudocercospora fijiensis and Pseudocercospora eumusae and increased virulence on the banana host.</title>
        <authorList>
            <person name="Chang T.-C."/>
            <person name="Salvucci A."/>
            <person name="Crous P.W."/>
            <person name="Stergiopoulos I."/>
        </authorList>
    </citation>
    <scope>NUCLEOTIDE SEQUENCE [LARGE SCALE GENOMIC DNA]</scope>
    <source>
        <strain evidence="3 4">CBS 116634</strain>
    </source>
</reference>
<feature type="compositionally biased region" description="Polar residues" evidence="1">
    <location>
        <begin position="61"/>
        <end position="74"/>
    </location>
</feature>
<feature type="transmembrane region" description="Helical" evidence="2">
    <location>
        <begin position="6"/>
        <end position="31"/>
    </location>
</feature>
<evidence type="ECO:0000313" key="4">
    <source>
        <dbReference type="Proteomes" id="UP000073492"/>
    </source>
</evidence>
<feature type="region of interest" description="Disordered" evidence="1">
    <location>
        <begin position="45"/>
        <end position="114"/>
    </location>
</feature>
<gene>
    <name evidence="3" type="ORF">AC579_9331</name>
</gene>
<evidence type="ECO:0000256" key="2">
    <source>
        <dbReference type="SAM" id="Phobius"/>
    </source>
</evidence>
<keyword evidence="2" id="KW-0812">Transmembrane</keyword>
<accession>A0A139HZA0</accession>
<evidence type="ECO:0000313" key="3">
    <source>
        <dbReference type="EMBL" id="KXT07820.1"/>
    </source>
</evidence>
<evidence type="ECO:0000256" key="1">
    <source>
        <dbReference type="SAM" id="MobiDB-lite"/>
    </source>
</evidence>
<proteinExistence type="predicted"/>
<feature type="compositionally biased region" description="Polar residues" evidence="1">
    <location>
        <begin position="104"/>
        <end position="114"/>
    </location>
</feature>
<keyword evidence="2" id="KW-0472">Membrane</keyword>
<dbReference type="Proteomes" id="UP000073492">
    <property type="component" value="Unassembled WGS sequence"/>
</dbReference>
<organism evidence="3 4">
    <name type="scientific">Pseudocercospora musae</name>
    <dbReference type="NCBI Taxonomy" id="113226"/>
    <lineage>
        <taxon>Eukaryota</taxon>
        <taxon>Fungi</taxon>
        <taxon>Dikarya</taxon>
        <taxon>Ascomycota</taxon>
        <taxon>Pezizomycotina</taxon>
        <taxon>Dothideomycetes</taxon>
        <taxon>Dothideomycetidae</taxon>
        <taxon>Mycosphaerellales</taxon>
        <taxon>Mycosphaerellaceae</taxon>
        <taxon>Pseudocercospora</taxon>
    </lineage>
</organism>
<dbReference type="AlphaFoldDB" id="A0A139HZA0"/>
<keyword evidence="4" id="KW-1185">Reference proteome</keyword>
<dbReference type="EMBL" id="LFZO01000527">
    <property type="protein sequence ID" value="KXT07820.1"/>
    <property type="molecule type" value="Genomic_DNA"/>
</dbReference>
<keyword evidence="2" id="KW-1133">Transmembrane helix</keyword>
<name>A0A139HZA0_9PEZI</name>
<sequence>MLSTKSKTILIVVFISTGALALFLTIGILFVRLRKKELQLEAQIEKGRAEERETRAKQMTERPSSTTQGRTSVKQALEPDLEMRTISRQDGKINAPNPEIVITAPSSPSFEPPK</sequence>